<dbReference type="Proteomes" id="UP000590740">
    <property type="component" value="Unassembled WGS sequence"/>
</dbReference>
<evidence type="ECO:0000259" key="2">
    <source>
        <dbReference type="Pfam" id="PF13518"/>
    </source>
</evidence>
<evidence type="ECO:0000313" key="4">
    <source>
        <dbReference type="EMBL" id="MBB5035404.1"/>
    </source>
</evidence>
<reference evidence="4 5" key="1">
    <citation type="submission" date="2020-08" db="EMBL/GenBank/DDBJ databases">
        <title>Genomic Encyclopedia of Type Strains, Phase IV (KMG-IV): sequencing the most valuable type-strain genomes for metagenomic binning, comparative biology and taxonomic classification.</title>
        <authorList>
            <person name="Goeker M."/>
        </authorList>
    </citation>
    <scope>NUCLEOTIDE SEQUENCE [LARGE SCALE GENOMIC DNA]</scope>
    <source>
        <strain evidence="4 5">DSM 12252</strain>
    </source>
</reference>
<dbReference type="InterPro" id="IPR047655">
    <property type="entry name" value="Transpos_IS630-like"/>
</dbReference>
<dbReference type="SUPFAM" id="SSF46689">
    <property type="entry name" value="Homeodomain-like"/>
    <property type="match status" value="1"/>
</dbReference>
<evidence type="ECO:0000259" key="1">
    <source>
        <dbReference type="Pfam" id="PF13358"/>
    </source>
</evidence>
<dbReference type="RefSeq" id="WP_221306287.1">
    <property type="nucleotide sequence ID" value="NZ_JACHIG010000016.1"/>
</dbReference>
<dbReference type="AlphaFoldDB" id="A0A7W8DMG0"/>
<dbReference type="Gene3D" id="3.30.420.10">
    <property type="entry name" value="Ribonuclease H-like superfamily/Ribonuclease H"/>
    <property type="match status" value="1"/>
</dbReference>
<dbReference type="Pfam" id="PF13592">
    <property type="entry name" value="HTH_33"/>
    <property type="match status" value="1"/>
</dbReference>
<evidence type="ECO:0000313" key="5">
    <source>
        <dbReference type="Proteomes" id="UP000590740"/>
    </source>
</evidence>
<dbReference type="InterPro" id="IPR025959">
    <property type="entry name" value="Winged_HTH_dom"/>
</dbReference>
<keyword evidence="5" id="KW-1185">Reference proteome</keyword>
<evidence type="ECO:0000259" key="3">
    <source>
        <dbReference type="Pfam" id="PF13592"/>
    </source>
</evidence>
<sequence length="323" mass="37507">MDCTPTKKGFRRLQALLWLYEGKSREEVSALSRFSLRHVLRLIQAFNLAGLDGLIPGRSSGRRRILPKAQVAEKIVPLIEDPSLAGQSHWTAVKLHGWIKEHLQTQLGYSTTVRYLHEQDYKLKVPRPWPLKQDEELREAFCVKLRAWQEDPQTDVWFCDESGFEGDPRPRRTWTKIGKVRLSPYLGEHIRHNVFGAVCPADGRLTTMLFNLCDSESFQVFLDALAQENPAVEGRRAIVVLDNASWHKVKRLNWYHFQPEYLPARSPDLNAIERLWLRLKADWFNGWIAKNSRQLQDRLMEALRSMIDQPSILQSQCRAKTSL</sequence>
<dbReference type="Pfam" id="PF13358">
    <property type="entry name" value="DDE_3"/>
    <property type="match status" value="1"/>
</dbReference>
<dbReference type="InterPro" id="IPR055247">
    <property type="entry name" value="InsJ-like_HTH"/>
</dbReference>
<dbReference type="NCBIfam" id="NF033545">
    <property type="entry name" value="transpos_IS630"/>
    <property type="match status" value="1"/>
</dbReference>
<comment type="caution">
    <text evidence="4">The sequence shown here is derived from an EMBL/GenBank/DDBJ whole genome shotgun (WGS) entry which is preliminary data.</text>
</comment>
<feature type="domain" description="Insertion element IS150 protein InsJ-like helix-turn-helix" evidence="2">
    <location>
        <begin position="11"/>
        <end position="63"/>
    </location>
</feature>
<accession>A0A7W8DMG0</accession>
<dbReference type="Pfam" id="PF13518">
    <property type="entry name" value="HTH_28"/>
    <property type="match status" value="1"/>
</dbReference>
<dbReference type="InterPro" id="IPR036397">
    <property type="entry name" value="RNaseH_sf"/>
</dbReference>
<dbReference type="InterPro" id="IPR038717">
    <property type="entry name" value="Tc1-like_DDE_dom"/>
</dbReference>
<organism evidence="4 5">
    <name type="scientific">Prosthecobacter vanneervenii</name>
    <dbReference type="NCBI Taxonomy" id="48466"/>
    <lineage>
        <taxon>Bacteria</taxon>
        <taxon>Pseudomonadati</taxon>
        <taxon>Verrucomicrobiota</taxon>
        <taxon>Verrucomicrobiia</taxon>
        <taxon>Verrucomicrobiales</taxon>
        <taxon>Verrucomicrobiaceae</taxon>
        <taxon>Prosthecobacter</taxon>
    </lineage>
</organism>
<feature type="domain" description="Tc1-like transposase DDE" evidence="1">
    <location>
        <begin position="155"/>
        <end position="295"/>
    </location>
</feature>
<feature type="domain" description="Winged helix-turn helix" evidence="3">
    <location>
        <begin position="89"/>
        <end position="141"/>
    </location>
</feature>
<dbReference type="InterPro" id="IPR009057">
    <property type="entry name" value="Homeodomain-like_sf"/>
</dbReference>
<dbReference type="EMBL" id="JACHIG010000016">
    <property type="protein sequence ID" value="MBB5035404.1"/>
    <property type="molecule type" value="Genomic_DNA"/>
</dbReference>
<dbReference type="GO" id="GO:0003676">
    <property type="term" value="F:nucleic acid binding"/>
    <property type="evidence" value="ECO:0007669"/>
    <property type="project" value="InterPro"/>
</dbReference>
<protein>
    <submittedName>
        <fullName evidence="4">Transposase</fullName>
    </submittedName>
</protein>
<proteinExistence type="predicted"/>
<gene>
    <name evidence="4" type="ORF">HNQ65_005014</name>
</gene>
<name>A0A7W8DMG0_9BACT</name>